<evidence type="ECO:0000313" key="1">
    <source>
        <dbReference type="EMBL" id="MCF6136412.1"/>
    </source>
</evidence>
<dbReference type="CDD" id="cd06587">
    <property type="entry name" value="VOC"/>
    <property type="match status" value="1"/>
</dbReference>
<dbReference type="EMBL" id="JAKIJS010000001">
    <property type="protein sequence ID" value="MCF6136412.1"/>
    <property type="molecule type" value="Genomic_DNA"/>
</dbReference>
<dbReference type="Proteomes" id="UP001649381">
    <property type="component" value="Unassembled WGS sequence"/>
</dbReference>
<reference evidence="1 2" key="1">
    <citation type="submission" date="2022-01" db="EMBL/GenBank/DDBJ databases">
        <title>Alkalihalobacillus sp. EGI L200015, a novel bacterium isolated from a salt lake sediment.</title>
        <authorList>
            <person name="Gao L."/>
            <person name="Fang B.-Z."/>
            <person name="Li W.-J."/>
        </authorList>
    </citation>
    <scope>NUCLEOTIDE SEQUENCE [LARGE SCALE GENOMIC DNA]</scope>
    <source>
        <strain evidence="1 2">KCTC 12718</strain>
    </source>
</reference>
<gene>
    <name evidence="1" type="ORF">L2716_01635</name>
</gene>
<dbReference type="RefSeq" id="WP_236331067.1">
    <property type="nucleotide sequence ID" value="NZ_JAKIJS010000001.1"/>
</dbReference>
<proteinExistence type="predicted"/>
<comment type="caution">
    <text evidence="1">The sequence shown here is derived from an EMBL/GenBank/DDBJ whole genome shotgun (WGS) entry which is preliminary data.</text>
</comment>
<sequence length="120" mass="13672">MNQLTGVTFQVRVSNFEEGQKWYETLFNRKADFIPHGNFAEWEVIPNTWLQVSEGVPSIGNGPLRIGVENIKEERLRLMEKLNCTIEEVNTREGVPAAWCTFEDPDGNLIGLFEDLAKTS</sequence>
<protein>
    <submittedName>
        <fullName evidence="1">VOC family protein</fullName>
    </submittedName>
</protein>
<dbReference type="Gene3D" id="3.10.180.10">
    <property type="entry name" value="2,3-Dihydroxybiphenyl 1,2-Dioxygenase, domain 1"/>
    <property type="match status" value="1"/>
</dbReference>
<evidence type="ECO:0000313" key="2">
    <source>
        <dbReference type="Proteomes" id="UP001649381"/>
    </source>
</evidence>
<keyword evidence="2" id="KW-1185">Reference proteome</keyword>
<name>A0ABS9GU91_9BACL</name>
<dbReference type="SUPFAM" id="SSF54593">
    <property type="entry name" value="Glyoxalase/Bleomycin resistance protein/Dihydroxybiphenyl dioxygenase"/>
    <property type="match status" value="1"/>
</dbReference>
<dbReference type="InterPro" id="IPR029068">
    <property type="entry name" value="Glyas_Bleomycin-R_OHBP_Dase"/>
</dbReference>
<accession>A0ABS9GU91</accession>
<organism evidence="1 2">
    <name type="scientific">Pseudalkalibacillus berkeleyi</name>
    <dbReference type="NCBI Taxonomy" id="1069813"/>
    <lineage>
        <taxon>Bacteria</taxon>
        <taxon>Bacillati</taxon>
        <taxon>Bacillota</taxon>
        <taxon>Bacilli</taxon>
        <taxon>Bacillales</taxon>
        <taxon>Fictibacillaceae</taxon>
        <taxon>Pseudalkalibacillus</taxon>
    </lineage>
</organism>